<organism evidence="1">
    <name type="scientific">Linum usitatissimum</name>
    <name type="common">Flax</name>
    <name type="synonym">Linum humile</name>
    <dbReference type="NCBI Taxonomy" id="4006"/>
    <lineage>
        <taxon>Eukaryota</taxon>
        <taxon>Viridiplantae</taxon>
        <taxon>Streptophyta</taxon>
        <taxon>Embryophyta</taxon>
        <taxon>Tracheophyta</taxon>
        <taxon>Spermatophyta</taxon>
        <taxon>Magnoliopsida</taxon>
        <taxon>eudicotyledons</taxon>
        <taxon>Gunneridae</taxon>
        <taxon>Pentapetalae</taxon>
        <taxon>rosids</taxon>
        <taxon>fabids</taxon>
        <taxon>Malpighiales</taxon>
        <taxon>Linaceae</taxon>
        <taxon>Linum</taxon>
    </lineage>
</organism>
<sequence length="109" mass="12212">KPPLPSITVLPKQKKTELQHANLELVKAASIVTPCSWIKVVCTWVGASFWNWQISLLSRFPVETSTINGILVSITKSSLAHILVRQLHSLDVVLLLHQHVPIFQQLLNC</sequence>
<proteinExistence type="evidence at transcript level"/>
<feature type="non-terminal residue" evidence="1">
    <location>
        <position position="109"/>
    </location>
</feature>
<evidence type="ECO:0000313" key="1">
    <source>
        <dbReference type="EMBL" id="ADD54616.1"/>
    </source>
</evidence>
<dbReference type="AlphaFoldDB" id="D4P887"/>
<feature type="non-terminal residue" evidence="1">
    <location>
        <position position="1"/>
    </location>
</feature>
<name>D4P887_LINUS</name>
<protein>
    <submittedName>
        <fullName evidence="1">Ribulose bisphosphate carboxylase activase</fullName>
    </submittedName>
</protein>
<dbReference type="EMBL" id="GU581046">
    <property type="protein sequence ID" value="ADD54616.1"/>
    <property type="molecule type" value="mRNA"/>
</dbReference>
<reference evidence="1" key="1">
    <citation type="submission" date="2010-01" db="EMBL/GenBank/DDBJ databases">
        <title>Identification of genes involved in response of flax plants (Linum usitatissimum) to pathogens. Construction of subtraction library from flax induced by Fusarium oxysporum.</title>
        <authorList>
            <person name="Bortniczuk M."/>
            <person name="Skala J."/>
            <person name="Szopa J."/>
        </authorList>
    </citation>
    <scope>NUCLEOTIDE SEQUENCE</scope>
</reference>
<accession>D4P887</accession>